<dbReference type="SMART" id="SM00539">
    <property type="entry name" value="NIDO"/>
    <property type="match status" value="1"/>
</dbReference>
<evidence type="ECO:0000256" key="3">
    <source>
        <dbReference type="ARBA" id="ARBA00022989"/>
    </source>
</evidence>
<accession>A0AAV4BUN8</accession>
<dbReference type="PANTHER" id="PTHR13802:SF52">
    <property type="entry name" value="MUCIN-4"/>
    <property type="match status" value="1"/>
</dbReference>
<dbReference type="GO" id="GO:0007160">
    <property type="term" value="P:cell-matrix adhesion"/>
    <property type="evidence" value="ECO:0007669"/>
    <property type="project" value="InterPro"/>
</dbReference>
<dbReference type="InterPro" id="IPR005533">
    <property type="entry name" value="AMOP_dom"/>
</dbReference>
<evidence type="ECO:0000256" key="6">
    <source>
        <dbReference type="SAM" id="MobiDB-lite"/>
    </source>
</evidence>
<keyword evidence="2" id="KW-0812">Transmembrane</keyword>
<sequence>MPSKSEVMANILSFADEDEADSSSVEYILKSEQFLSAEKTWRAHARGMPVPSWLDLNDVMLEEDSNPPAKSSDKNVKSEYTNSKSSYSSSSDSISKKFQNKINRDASENGRGSSDSVSLYKKNTSLSSTFLYVPTLASPSSPKLPTLSSSSSSLSSVSLSSSSISSEAKVSSEEPEVFDTQQSQENKQTGDSRPAASSEISASDGIERTADSKIWEDFEVLGIPDKEEEEESEDGWLVEEVFLARDKREVIPNFDEWDWSYGPSLSRHRRDLVPGSGETVVKLRKVLAGVLTSEQATDGTTENVQLKSDIAVALDTYLSSFIASSDFEVEVTSLNTPNITVEADILFTEADVTLTQIATALVNLDNLGNFKVGSNIYDVDFPYLEPSPNAELRFFPHGPAQGDSTLTKDEEFASAKITIESTIPYGSELLSDIYISVNGLISFEEEFSSFSPQPLPFENRKLLAVYWSDLDLAPTDTAEVYYQLYTKSTSNSALEVAVFSLANAAVVQYTEQTAYDATSVLVVTWDGVPPWPALSSLDERVTFQAAIISDGSTTYVVYIYGQGGMNFNPVIDRPVEVGWLDNNLDTAANYYVFDTVIGNTGNLGMWIVELGSVVNYRALCIQFFRDSVPLIPAISFWNAILPQCPCSKQTAQNSFFWLPALNGDPNCFDMFPIFGQLGRRCCYRADGSNAFENRIPDVGSFQLFTPYYGDLVNHEIYDTDPKEWCCTLSNLCTLYYLVRPVRTCRNRNTRRAFCFGDPHIETLDNRQFIFNGLGEYTLMDIDGVTPDNIQTNFKLQGRTCLALAADGNVTDATVWCALAMQNTNGSSLRVTVHESGTCT</sequence>
<comment type="caution">
    <text evidence="9">The sequence shown here is derived from an EMBL/GenBank/DDBJ whole genome shotgun (WGS) entry which is preliminary data.</text>
</comment>
<dbReference type="PROSITE" id="PS51220">
    <property type="entry name" value="NIDO"/>
    <property type="match status" value="1"/>
</dbReference>
<dbReference type="Pfam" id="PF06119">
    <property type="entry name" value="NIDO"/>
    <property type="match status" value="1"/>
</dbReference>
<feature type="region of interest" description="Disordered" evidence="6">
    <location>
        <begin position="62"/>
        <end position="118"/>
    </location>
</feature>
<dbReference type="EMBL" id="BLXT01005595">
    <property type="protein sequence ID" value="GFO24160.1"/>
    <property type="molecule type" value="Genomic_DNA"/>
</dbReference>
<dbReference type="InterPro" id="IPR051495">
    <property type="entry name" value="Epithelial_Barrier/Signaling"/>
</dbReference>
<feature type="region of interest" description="Disordered" evidence="6">
    <location>
        <begin position="165"/>
        <end position="206"/>
    </location>
</feature>
<protein>
    <submittedName>
        <fullName evidence="9">Mucin-4-like</fullName>
    </submittedName>
</protein>
<name>A0AAV4BUN8_9GAST</name>
<feature type="domain" description="NIDO" evidence="8">
    <location>
        <begin position="465"/>
        <end position="613"/>
    </location>
</feature>
<dbReference type="Proteomes" id="UP000735302">
    <property type="component" value="Unassembled WGS sequence"/>
</dbReference>
<evidence type="ECO:0000256" key="2">
    <source>
        <dbReference type="ARBA" id="ARBA00022692"/>
    </source>
</evidence>
<dbReference type="PROSITE" id="PS50856">
    <property type="entry name" value="AMOP"/>
    <property type="match status" value="1"/>
</dbReference>
<evidence type="ECO:0000259" key="7">
    <source>
        <dbReference type="PROSITE" id="PS50856"/>
    </source>
</evidence>
<comment type="subcellular location">
    <subcellularLocation>
        <location evidence="1">Membrane</location>
    </subcellularLocation>
</comment>
<keyword evidence="10" id="KW-1185">Reference proteome</keyword>
<feature type="domain" description="AMOP" evidence="7">
    <location>
        <begin position="612"/>
        <end position="739"/>
    </location>
</feature>
<keyword evidence="3" id="KW-1133">Transmembrane helix</keyword>
<keyword evidence="5" id="KW-1015">Disulfide bond</keyword>
<evidence type="ECO:0000313" key="9">
    <source>
        <dbReference type="EMBL" id="GFO24160.1"/>
    </source>
</evidence>
<gene>
    <name evidence="9" type="ORF">PoB_005066500</name>
</gene>
<proteinExistence type="predicted"/>
<evidence type="ECO:0000259" key="8">
    <source>
        <dbReference type="PROSITE" id="PS51220"/>
    </source>
</evidence>
<evidence type="ECO:0000313" key="10">
    <source>
        <dbReference type="Proteomes" id="UP000735302"/>
    </source>
</evidence>
<organism evidence="9 10">
    <name type="scientific">Plakobranchus ocellatus</name>
    <dbReference type="NCBI Taxonomy" id="259542"/>
    <lineage>
        <taxon>Eukaryota</taxon>
        <taxon>Metazoa</taxon>
        <taxon>Spiralia</taxon>
        <taxon>Lophotrochozoa</taxon>
        <taxon>Mollusca</taxon>
        <taxon>Gastropoda</taxon>
        <taxon>Heterobranchia</taxon>
        <taxon>Euthyneura</taxon>
        <taxon>Panpulmonata</taxon>
        <taxon>Sacoglossa</taxon>
        <taxon>Placobranchoidea</taxon>
        <taxon>Plakobranchidae</taxon>
        <taxon>Plakobranchus</taxon>
    </lineage>
</organism>
<evidence type="ECO:0000256" key="1">
    <source>
        <dbReference type="ARBA" id="ARBA00004370"/>
    </source>
</evidence>
<evidence type="ECO:0000256" key="5">
    <source>
        <dbReference type="ARBA" id="ARBA00023157"/>
    </source>
</evidence>
<feature type="compositionally biased region" description="Low complexity" evidence="6">
    <location>
        <begin position="83"/>
        <end position="97"/>
    </location>
</feature>
<dbReference type="InterPro" id="IPR003886">
    <property type="entry name" value="NIDO_dom"/>
</dbReference>
<dbReference type="GO" id="GO:0016020">
    <property type="term" value="C:membrane"/>
    <property type="evidence" value="ECO:0007669"/>
    <property type="project" value="UniProtKB-SubCell"/>
</dbReference>
<feature type="compositionally biased region" description="Polar residues" evidence="6">
    <location>
        <begin position="179"/>
        <end position="191"/>
    </location>
</feature>
<evidence type="ECO:0000256" key="4">
    <source>
        <dbReference type="ARBA" id="ARBA00023136"/>
    </source>
</evidence>
<dbReference type="PANTHER" id="PTHR13802">
    <property type="entry name" value="MUCIN 4-RELATED"/>
    <property type="match status" value="1"/>
</dbReference>
<reference evidence="9 10" key="1">
    <citation type="journal article" date="2021" name="Elife">
        <title>Chloroplast acquisition without the gene transfer in kleptoplastic sea slugs, Plakobranchus ocellatus.</title>
        <authorList>
            <person name="Maeda T."/>
            <person name="Takahashi S."/>
            <person name="Yoshida T."/>
            <person name="Shimamura S."/>
            <person name="Takaki Y."/>
            <person name="Nagai Y."/>
            <person name="Toyoda A."/>
            <person name="Suzuki Y."/>
            <person name="Arimoto A."/>
            <person name="Ishii H."/>
            <person name="Satoh N."/>
            <person name="Nishiyama T."/>
            <person name="Hasebe M."/>
            <person name="Maruyama T."/>
            <person name="Minagawa J."/>
            <person name="Obokata J."/>
            <person name="Shigenobu S."/>
        </authorList>
    </citation>
    <scope>NUCLEOTIDE SEQUENCE [LARGE SCALE GENOMIC DNA]</scope>
</reference>
<keyword evidence="4" id="KW-0472">Membrane</keyword>
<dbReference type="AlphaFoldDB" id="A0AAV4BUN8"/>